<dbReference type="GO" id="GO:0005634">
    <property type="term" value="C:nucleus"/>
    <property type="evidence" value="ECO:0007669"/>
    <property type="project" value="UniProtKB-SubCell"/>
</dbReference>
<dbReference type="AlphaFoldDB" id="A0AB34JB60"/>
<gene>
    <name evidence="7" type="ORF">AB1Y20_002466</name>
</gene>
<comment type="subcellular location">
    <subcellularLocation>
        <location evidence="1">Nucleus</location>
    </subcellularLocation>
</comment>
<name>A0AB34JB60_PRYPA</name>
<keyword evidence="3" id="KW-0677">Repeat</keyword>
<evidence type="ECO:0000256" key="2">
    <source>
        <dbReference type="ARBA" id="ARBA00022553"/>
    </source>
</evidence>
<keyword evidence="2" id="KW-0597">Phosphoprotein</keyword>
<dbReference type="PANTHER" id="PTHR15263">
    <property type="entry name" value="I-KAPPA-B-LIKE PROTEIN IKBL"/>
    <property type="match status" value="1"/>
</dbReference>
<evidence type="ECO:0000256" key="5">
    <source>
        <dbReference type="ARBA" id="ARBA00023242"/>
    </source>
</evidence>
<comment type="caution">
    <text evidence="7">The sequence shown here is derived from an EMBL/GenBank/DDBJ whole genome shotgun (WGS) entry which is preliminary data.</text>
</comment>
<evidence type="ECO:0000256" key="6">
    <source>
        <dbReference type="SAM" id="MobiDB-lite"/>
    </source>
</evidence>
<dbReference type="PANTHER" id="PTHR15263:SF1">
    <property type="entry name" value="NF-KAPPA-B INHIBITOR-LIKE PROTEIN 1"/>
    <property type="match status" value="1"/>
</dbReference>
<evidence type="ECO:0000313" key="7">
    <source>
        <dbReference type="EMBL" id="KAL1515851.1"/>
    </source>
</evidence>
<evidence type="ECO:0000313" key="8">
    <source>
        <dbReference type="Proteomes" id="UP001515480"/>
    </source>
</evidence>
<feature type="region of interest" description="Disordered" evidence="6">
    <location>
        <begin position="229"/>
        <end position="281"/>
    </location>
</feature>
<keyword evidence="4" id="KW-0040">ANK repeat</keyword>
<evidence type="ECO:0000256" key="3">
    <source>
        <dbReference type="ARBA" id="ARBA00022737"/>
    </source>
</evidence>
<reference evidence="7 8" key="1">
    <citation type="journal article" date="2024" name="Science">
        <title>Giant polyketide synthase enzymes in the biosynthesis of giant marine polyether toxins.</title>
        <authorList>
            <person name="Fallon T.R."/>
            <person name="Shende V.V."/>
            <person name="Wierzbicki I.H."/>
            <person name="Pendleton A.L."/>
            <person name="Watervoot N.F."/>
            <person name="Auber R.P."/>
            <person name="Gonzalez D.J."/>
            <person name="Wisecaver J.H."/>
            <person name="Moore B.S."/>
        </authorList>
    </citation>
    <scope>NUCLEOTIDE SEQUENCE [LARGE SCALE GENOMIC DNA]</scope>
    <source>
        <strain evidence="7 8">12B1</strain>
    </source>
</reference>
<keyword evidence="5" id="KW-0539">Nucleus</keyword>
<keyword evidence="8" id="KW-1185">Reference proteome</keyword>
<evidence type="ECO:0008006" key="9">
    <source>
        <dbReference type="Google" id="ProtNLM"/>
    </source>
</evidence>
<dbReference type="InterPro" id="IPR038753">
    <property type="entry name" value="NFKBIL1"/>
</dbReference>
<dbReference type="EMBL" id="JBGBPQ010000011">
    <property type="protein sequence ID" value="KAL1515851.1"/>
    <property type="molecule type" value="Genomic_DNA"/>
</dbReference>
<proteinExistence type="predicted"/>
<evidence type="ECO:0000256" key="4">
    <source>
        <dbReference type="ARBA" id="ARBA00023043"/>
    </source>
</evidence>
<sequence>MAPPPRRLDADLEVLRTRMRHLREGGRASSADAQLLGELEFNLLEARARAHAAQRSKAELDQFLRRCRLEVSAARTAFEQDVRRHEAVFKSCEEHRARRRAEAGKAEGTRPRRIVLAGTVAPAEQARRFAAWEAAFARFEAAEEGSWRLEEIPWPPKGCSVTGIRAGDSQEVQRLRLKQALLRWHPDKFFGRHGAKLFDGESAEIMARVSAMLQRVQAERLEHRLDASLPQRGVGIEPNSPLDPVPRKQKQPTAQTAARARQTHVPMDRVQRPSKQVHPRK</sequence>
<accession>A0AB34JB60</accession>
<dbReference type="GO" id="GO:0043124">
    <property type="term" value="P:negative regulation of canonical NF-kappaB signal transduction"/>
    <property type="evidence" value="ECO:0007669"/>
    <property type="project" value="InterPro"/>
</dbReference>
<evidence type="ECO:0000256" key="1">
    <source>
        <dbReference type="ARBA" id="ARBA00004123"/>
    </source>
</evidence>
<protein>
    <recommendedName>
        <fullName evidence="9">J domain-containing protein</fullName>
    </recommendedName>
</protein>
<feature type="compositionally biased region" description="Low complexity" evidence="6">
    <location>
        <begin position="251"/>
        <end position="260"/>
    </location>
</feature>
<organism evidence="7 8">
    <name type="scientific">Prymnesium parvum</name>
    <name type="common">Toxic golden alga</name>
    <dbReference type="NCBI Taxonomy" id="97485"/>
    <lineage>
        <taxon>Eukaryota</taxon>
        <taxon>Haptista</taxon>
        <taxon>Haptophyta</taxon>
        <taxon>Prymnesiophyceae</taxon>
        <taxon>Prymnesiales</taxon>
        <taxon>Prymnesiaceae</taxon>
        <taxon>Prymnesium</taxon>
    </lineage>
</organism>
<dbReference type="Proteomes" id="UP001515480">
    <property type="component" value="Unassembled WGS sequence"/>
</dbReference>